<evidence type="ECO:0000313" key="1">
    <source>
        <dbReference type="EMBL" id="WFD11613.1"/>
    </source>
</evidence>
<reference evidence="1 2" key="1">
    <citation type="submission" date="2023-03" db="EMBL/GenBank/DDBJ databases">
        <title>Complete genome sequence of Tepidibacter sp. SWIR-1, isolated from a deep-sea hydrothermal vent.</title>
        <authorList>
            <person name="Li X."/>
        </authorList>
    </citation>
    <scope>NUCLEOTIDE SEQUENCE [LARGE SCALE GENOMIC DNA]</scope>
    <source>
        <strain evidence="1 2">SWIR-1</strain>
    </source>
</reference>
<evidence type="ECO:0000313" key="2">
    <source>
        <dbReference type="Proteomes" id="UP001222800"/>
    </source>
</evidence>
<protein>
    <recommendedName>
        <fullName evidence="3">YqzL-like protein</fullName>
    </recommendedName>
</protein>
<proteinExistence type="predicted"/>
<organism evidence="1 2">
    <name type="scientific">Tepidibacter hydrothermalis</name>
    <dbReference type="NCBI Taxonomy" id="3036126"/>
    <lineage>
        <taxon>Bacteria</taxon>
        <taxon>Bacillati</taxon>
        <taxon>Bacillota</taxon>
        <taxon>Clostridia</taxon>
        <taxon>Peptostreptococcales</taxon>
        <taxon>Peptostreptococcaceae</taxon>
        <taxon>Tepidibacter</taxon>
    </lineage>
</organism>
<evidence type="ECO:0008006" key="3">
    <source>
        <dbReference type="Google" id="ProtNLM"/>
    </source>
</evidence>
<dbReference type="RefSeq" id="WP_277733712.1">
    <property type="nucleotide sequence ID" value="NZ_CP120733.1"/>
</dbReference>
<keyword evidence="2" id="KW-1185">Reference proteome</keyword>
<name>A0ABY8EF95_9FIRM</name>
<dbReference type="Proteomes" id="UP001222800">
    <property type="component" value="Chromosome"/>
</dbReference>
<dbReference type="EMBL" id="CP120733">
    <property type="protein sequence ID" value="WFD11613.1"/>
    <property type="molecule type" value="Genomic_DNA"/>
</dbReference>
<gene>
    <name evidence="1" type="ORF">P4S50_05935</name>
</gene>
<accession>A0ABY8EF95</accession>
<sequence>MNKSIWEYFKKTGDINAYMYVKSYDSLKCKSNTVREIENNYVHKYRWDSTEID</sequence>